<organism evidence="12 13">
    <name type="scientific">Kibdelosporangium phytohabitans</name>
    <dbReference type="NCBI Taxonomy" id="860235"/>
    <lineage>
        <taxon>Bacteria</taxon>
        <taxon>Bacillati</taxon>
        <taxon>Actinomycetota</taxon>
        <taxon>Actinomycetes</taxon>
        <taxon>Pseudonocardiales</taxon>
        <taxon>Pseudonocardiaceae</taxon>
        <taxon>Kibdelosporangium</taxon>
    </lineage>
</organism>
<gene>
    <name evidence="12" type="ORF">AOZ06_04950</name>
</gene>
<evidence type="ECO:0000256" key="6">
    <source>
        <dbReference type="ARBA" id="ARBA00022603"/>
    </source>
</evidence>
<keyword evidence="7 12" id="KW-0808">Transferase</keyword>
<dbReference type="EMBL" id="CP012752">
    <property type="protein sequence ID" value="ALG14556.1"/>
    <property type="molecule type" value="Genomic_DNA"/>
</dbReference>
<evidence type="ECO:0000256" key="9">
    <source>
        <dbReference type="ARBA" id="ARBA00030757"/>
    </source>
</evidence>
<comment type="similarity">
    <text evidence="2">Belongs to the methyltransferase superfamily. L-isoaspartyl/D-aspartyl protein methyltransferase family.</text>
</comment>
<evidence type="ECO:0000256" key="7">
    <source>
        <dbReference type="ARBA" id="ARBA00022679"/>
    </source>
</evidence>
<dbReference type="GO" id="GO:0004719">
    <property type="term" value="F:protein-L-isoaspartate (D-aspartate) O-methyltransferase activity"/>
    <property type="evidence" value="ECO:0007669"/>
    <property type="project" value="UniProtKB-EC"/>
</dbReference>
<dbReference type="InterPro" id="IPR027573">
    <property type="entry name" value="Methyltran_FxLD"/>
</dbReference>
<dbReference type="Gene3D" id="3.40.50.150">
    <property type="entry name" value="Vaccinia Virus protein VP39"/>
    <property type="match status" value="1"/>
</dbReference>
<evidence type="ECO:0000256" key="8">
    <source>
        <dbReference type="ARBA" id="ARBA00022691"/>
    </source>
</evidence>
<dbReference type="KEGG" id="kphy:AOZ06_04950"/>
<dbReference type="AlphaFoldDB" id="A0A0N9IGD8"/>
<dbReference type="NCBIfam" id="TIGR04364">
    <property type="entry name" value="methyltran_FxLD"/>
    <property type="match status" value="1"/>
</dbReference>
<protein>
    <recommendedName>
        <fullName evidence="4">Protein-L-isoaspartate O-methyltransferase</fullName>
        <ecNumber evidence="3">2.1.1.77</ecNumber>
    </recommendedName>
    <alternativeName>
        <fullName evidence="11">L-isoaspartyl protein carboxyl methyltransferase</fullName>
    </alternativeName>
    <alternativeName>
        <fullName evidence="9">Protein L-isoaspartyl methyltransferase</fullName>
    </alternativeName>
    <alternativeName>
        <fullName evidence="10">Protein-beta-aspartate methyltransferase</fullName>
    </alternativeName>
</protein>
<dbReference type="STRING" id="860235.AOZ06_04950"/>
<comment type="subcellular location">
    <subcellularLocation>
        <location evidence="1">Cytoplasm</location>
    </subcellularLocation>
</comment>
<dbReference type="Proteomes" id="UP000063699">
    <property type="component" value="Chromosome"/>
</dbReference>
<dbReference type="Pfam" id="PF01135">
    <property type="entry name" value="PCMT"/>
    <property type="match status" value="1"/>
</dbReference>
<evidence type="ECO:0000256" key="4">
    <source>
        <dbReference type="ARBA" id="ARBA00013346"/>
    </source>
</evidence>
<dbReference type="CDD" id="cd02440">
    <property type="entry name" value="AdoMet_MTases"/>
    <property type="match status" value="1"/>
</dbReference>
<reference evidence="12 13" key="1">
    <citation type="submission" date="2015-07" db="EMBL/GenBank/DDBJ databases">
        <title>Genome sequencing of Kibdelosporangium phytohabitans.</title>
        <authorList>
            <person name="Qin S."/>
            <person name="Xing K."/>
        </authorList>
    </citation>
    <scope>NUCLEOTIDE SEQUENCE [LARGE SCALE GENOMIC DNA]</scope>
    <source>
        <strain evidence="12 13">KLBMP1111</strain>
    </source>
</reference>
<evidence type="ECO:0000256" key="2">
    <source>
        <dbReference type="ARBA" id="ARBA00005369"/>
    </source>
</evidence>
<dbReference type="InterPro" id="IPR000682">
    <property type="entry name" value="PCMT"/>
</dbReference>
<dbReference type="SUPFAM" id="SSF53335">
    <property type="entry name" value="S-adenosyl-L-methionine-dependent methyltransferases"/>
    <property type="match status" value="1"/>
</dbReference>
<evidence type="ECO:0000313" key="12">
    <source>
        <dbReference type="EMBL" id="ALG14556.1"/>
    </source>
</evidence>
<dbReference type="EC" id="2.1.1.77" evidence="3"/>
<dbReference type="GO" id="GO:0032259">
    <property type="term" value="P:methylation"/>
    <property type="evidence" value="ECO:0007669"/>
    <property type="project" value="UniProtKB-KW"/>
</dbReference>
<evidence type="ECO:0000256" key="5">
    <source>
        <dbReference type="ARBA" id="ARBA00022490"/>
    </source>
</evidence>
<evidence type="ECO:0000256" key="11">
    <source>
        <dbReference type="ARBA" id="ARBA00031350"/>
    </source>
</evidence>
<keyword evidence="13" id="KW-1185">Reference proteome</keyword>
<dbReference type="GO" id="GO:0005737">
    <property type="term" value="C:cytoplasm"/>
    <property type="evidence" value="ECO:0007669"/>
    <property type="project" value="UniProtKB-SubCell"/>
</dbReference>
<evidence type="ECO:0000313" key="13">
    <source>
        <dbReference type="Proteomes" id="UP000063699"/>
    </source>
</evidence>
<proteinExistence type="inferred from homology"/>
<dbReference type="InterPro" id="IPR029063">
    <property type="entry name" value="SAM-dependent_MTases_sf"/>
</dbReference>
<dbReference type="PANTHER" id="PTHR11579:SF0">
    <property type="entry name" value="PROTEIN-L-ISOASPARTATE(D-ASPARTATE) O-METHYLTRANSFERASE"/>
    <property type="match status" value="1"/>
</dbReference>
<evidence type="ECO:0000256" key="1">
    <source>
        <dbReference type="ARBA" id="ARBA00004496"/>
    </source>
</evidence>
<accession>A0A0N9IGD8</accession>
<sequence>MVAEMRNQGDFTTSEVEAVFARVPRHLFAPNETPEAAYRRDDIVERKRDAHGMVTSSVSAPWLQATMLEQAELRPGMRVLEIGSGGYNAALIAELVGETGQVTTLDIDAEIVERSRRCLDEAGYPQVVVVLGDGEHGAAERGPFDRIIVTAGAWDIPPAWIDQLAADGRIVVPLRVRGLERSFVLARDGDHLVSTGHRLCGFVAMQGEGANQERLTLLRGEEVALRIDGETPTDPDGLGASLDMPRVEVWSGVEVGGFEEFHEMDLWLATKADHFGLLVAQQSARDSGLVAPGTRMGAKTIIDGATFAYRTTRPTSEERTSFEFGVYAHGPDAQRLAEDYANLVRVWDRDHRYGPGAHIEVWPANSPATGLPHGRVIGKRHTRVSISWPQGAVS</sequence>
<name>A0A0N9IGD8_9PSEU</name>
<keyword evidence="5" id="KW-0963">Cytoplasm</keyword>
<evidence type="ECO:0000256" key="10">
    <source>
        <dbReference type="ARBA" id="ARBA00031323"/>
    </source>
</evidence>
<dbReference type="PANTHER" id="PTHR11579">
    <property type="entry name" value="PROTEIN-L-ISOASPARTATE O-METHYLTRANSFERASE"/>
    <property type="match status" value="1"/>
</dbReference>
<keyword evidence="8" id="KW-0949">S-adenosyl-L-methionine</keyword>
<evidence type="ECO:0000256" key="3">
    <source>
        <dbReference type="ARBA" id="ARBA00011890"/>
    </source>
</evidence>
<keyword evidence="6 12" id="KW-0489">Methyltransferase</keyword>